<feature type="compositionally biased region" description="Polar residues" evidence="2">
    <location>
        <begin position="214"/>
        <end position="242"/>
    </location>
</feature>
<feature type="compositionally biased region" description="Polar residues" evidence="2">
    <location>
        <begin position="182"/>
        <end position="197"/>
    </location>
</feature>
<dbReference type="PANTHER" id="PTHR14096:SF59">
    <property type="entry name" value="APOLIPOPROTEIN L, 1 ISOFORM X1"/>
    <property type="match status" value="1"/>
</dbReference>
<evidence type="ECO:0000313" key="3">
    <source>
        <dbReference type="Proteomes" id="UP000515161"/>
    </source>
</evidence>
<sequence length="1146" mass="124556">MDRYDDLDLECERGGGVVEKVAVFGGMFKKSLKSSEPSLKAQDSLSVSSELSKSDESLTDSSTKEKGGVFKGMFKKTNKAAKEEQPQVSLSVQNPELSVSSDSLTDNKPSKEKSGVFGGKLKRSPKPGHVRRPSQDLLEDKFAAIDDSLSENTTAKEKSGVFGGILKRHARRPSQDLLDNEFTASTDSLSENTTTRETGGVFSGMFKKSPKPSAAQSQEDLSASSELSGNKDSLSVNSNTKESGGMFSGMFKKPPKPSGAKTQSQEDLSAPSELSGSKENLSVDSNTKETGGVFNGMFKKTPKPPAARTESQEDLSAPSELSGSKDSLSVNSNTKEAGGMFSGMFRKSPKPFGSRTQSEEDLSAPSELSGSKDSLSVNSNTKETGGKFGGLFKKPPKPLGKRTPSQDDLSDASELSGSNSNLSENTKEKGGIFSGVFRKKVARSQSKEDLTVDSELSASSDSLIEKPSKDKEKTEHSGDSNENTSTAEKPKAKQSGFSAMMKSTFSTDKQEKESGSDSEEMLDIEESQPSHKQSTFAGAMEKLNPFRSANKNEKQSSSDEEDPPASSEKSSGHKQAGVMSKLNIFRSTHKKNTEEDAQEHEQPGEEKPKPVKSNMIQRERKERSETPTVPPRPSKEEMKRTSIYDEGNEDDQELNKTAARQKQKSNHQSQSDDEGLMDGSAGAREGEEESKAAKVKKPRRHNPFMQRAGAKAQSDDEGLDGEDDSSPKEETKDEEGKEKTETKVKKPKKHNPFMPSGKGKGIRRNAQDGAVGAGENGKRTLFDQLEDLRIDPSQPEDRQDFQGLMDWWNTVESWEDTPQEDDMTEKQEAKAFAVTADKVQKGIRVFNKLFSERAESLWQHVIDLNSIADGLDKFNKNTKIAQITGGSTSAIGGVATITGLALAPVTFGVSLIITAVGLGVATAGGLTSAGAGISNQVNNSQDRKKVEKIVNDYMEKMVDLNKCLKFIKQGIENMKRFDLIKMKEHAYNRDFPVLSKSIYEDGAMAGKAILISANEIMRVVQIANVAGSTAARAVQIASMATGVLTGLFVGMDIYFVAKDSKELKKGAKSEFAAKIREVATQLHDGLVELNTIREELQCSGPANDEGTDTAPLDSDKKDDKHDSSSEDEIDRIKKAIKKDYENREYV</sequence>
<feature type="compositionally biased region" description="Basic and acidic residues" evidence="2">
    <location>
        <begin position="52"/>
        <end position="68"/>
    </location>
</feature>
<dbReference type="GO" id="GO:0005576">
    <property type="term" value="C:extracellular region"/>
    <property type="evidence" value="ECO:0007669"/>
    <property type="project" value="InterPro"/>
</dbReference>
<feature type="compositionally biased region" description="Acidic residues" evidence="2">
    <location>
        <begin position="516"/>
        <end position="526"/>
    </location>
</feature>
<dbReference type="GO" id="GO:0006869">
    <property type="term" value="P:lipid transport"/>
    <property type="evidence" value="ECO:0007669"/>
    <property type="project" value="InterPro"/>
</dbReference>
<feature type="compositionally biased region" description="Polar residues" evidence="2">
    <location>
        <begin position="366"/>
        <end position="383"/>
    </location>
</feature>
<feature type="compositionally biased region" description="Low complexity" evidence="2">
    <location>
        <begin position="413"/>
        <end position="424"/>
    </location>
</feature>
<gene>
    <name evidence="4" type="primary">LOC117540858</name>
</gene>
<feature type="compositionally biased region" description="Polar residues" evidence="2">
    <location>
        <begin position="260"/>
        <end position="289"/>
    </location>
</feature>
<feature type="compositionally biased region" description="Polar residues" evidence="2">
    <location>
        <begin position="86"/>
        <end position="107"/>
    </location>
</feature>
<feature type="region of interest" description="Disordered" evidence="2">
    <location>
        <begin position="32"/>
        <end position="776"/>
    </location>
</feature>
<dbReference type="KEGG" id="gacu:117540858"/>
<organism evidence="3 4">
    <name type="scientific">Gymnodraco acuticeps</name>
    <name type="common">Antarctic dragonfish</name>
    <dbReference type="NCBI Taxonomy" id="8218"/>
    <lineage>
        <taxon>Eukaryota</taxon>
        <taxon>Metazoa</taxon>
        <taxon>Chordata</taxon>
        <taxon>Craniata</taxon>
        <taxon>Vertebrata</taxon>
        <taxon>Euteleostomi</taxon>
        <taxon>Actinopterygii</taxon>
        <taxon>Neopterygii</taxon>
        <taxon>Teleostei</taxon>
        <taxon>Neoteleostei</taxon>
        <taxon>Acanthomorphata</taxon>
        <taxon>Eupercaria</taxon>
        <taxon>Perciformes</taxon>
        <taxon>Notothenioidei</taxon>
        <taxon>Bathydraconidae</taxon>
        <taxon>Gymnodraco</taxon>
    </lineage>
</organism>
<feature type="compositionally biased region" description="Polar residues" evidence="2">
    <location>
        <begin position="319"/>
        <end position="335"/>
    </location>
</feature>
<dbReference type="GO" id="GO:0008289">
    <property type="term" value="F:lipid binding"/>
    <property type="evidence" value="ECO:0007669"/>
    <property type="project" value="InterPro"/>
</dbReference>
<dbReference type="GO" id="GO:0016020">
    <property type="term" value="C:membrane"/>
    <property type="evidence" value="ECO:0007669"/>
    <property type="project" value="TreeGrafter"/>
</dbReference>
<feature type="compositionally biased region" description="Basic residues" evidence="2">
    <location>
        <begin position="693"/>
        <end position="702"/>
    </location>
</feature>
<evidence type="ECO:0000256" key="2">
    <source>
        <dbReference type="SAM" id="MobiDB-lite"/>
    </source>
</evidence>
<dbReference type="PANTHER" id="PTHR14096">
    <property type="entry name" value="APOLIPOPROTEIN L"/>
    <property type="match status" value="1"/>
</dbReference>
<dbReference type="InterPro" id="IPR008405">
    <property type="entry name" value="ApoL"/>
</dbReference>
<feature type="compositionally biased region" description="Basic and acidic residues" evidence="2">
    <location>
        <begin position="725"/>
        <end position="744"/>
    </location>
</feature>
<dbReference type="Proteomes" id="UP000515161">
    <property type="component" value="Unplaced"/>
</dbReference>
<feature type="compositionally biased region" description="Basic and acidic residues" evidence="2">
    <location>
        <begin position="633"/>
        <end position="643"/>
    </location>
</feature>
<dbReference type="RefSeq" id="XP_034063636.1">
    <property type="nucleotide sequence ID" value="XM_034207745.1"/>
</dbReference>
<feature type="compositionally biased region" description="Basic and acidic residues" evidence="2">
    <location>
        <begin position="463"/>
        <end position="479"/>
    </location>
</feature>
<dbReference type="GeneID" id="117540858"/>
<dbReference type="OrthoDB" id="6363454at2759"/>
<keyword evidence="3" id="KW-1185">Reference proteome</keyword>
<feature type="compositionally biased region" description="Low complexity" evidence="2">
    <location>
        <begin position="34"/>
        <end position="51"/>
    </location>
</feature>
<feature type="compositionally biased region" description="Basic and acidic residues" evidence="2">
    <location>
        <begin position="591"/>
        <end position="609"/>
    </location>
</feature>
<comment type="similarity">
    <text evidence="1">Belongs to the apolipoprotein L family.</text>
</comment>
<feature type="compositionally biased region" description="Basic residues" evidence="2">
    <location>
        <begin position="120"/>
        <end position="132"/>
    </location>
</feature>
<proteinExistence type="inferred from homology"/>
<evidence type="ECO:0000313" key="4">
    <source>
        <dbReference type="RefSeq" id="XP_034063636.1"/>
    </source>
</evidence>
<dbReference type="GO" id="GO:0042157">
    <property type="term" value="P:lipoprotein metabolic process"/>
    <property type="evidence" value="ECO:0007669"/>
    <property type="project" value="InterPro"/>
</dbReference>
<dbReference type="InParanoid" id="A0A6P8TI06"/>
<evidence type="ECO:0000256" key="1">
    <source>
        <dbReference type="ARBA" id="ARBA00010090"/>
    </source>
</evidence>
<accession>A0A6P8TI06</accession>
<dbReference type="AlphaFoldDB" id="A0A6P8TI06"/>
<feature type="compositionally biased region" description="Polar residues" evidence="2">
    <location>
        <begin position="495"/>
        <end position="507"/>
    </location>
</feature>
<feature type="compositionally biased region" description="Basic and acidic residues" evidence="2">
    <location>
        <begin position="1113"/>
        <end position="1130"/>
    </location>
</feature>
<protein>
    <submittedName>
        <fullName evidence="4">Uncharacterized protein LOC117540858 isoform X1</fullName>
    </submittedName>
</protein>
<reference evidence="4" key="1">
    <citation type="submission" date="2025-08" db="UniProtKB">
        <authorList>
            <consortium name="RefSeq"/>
        </authorList>
    </citation>
    <scope>IDENTIFICATION</scope>
</reference>
<dbReference type="Pfam" id="PF05461">
    <property type="entry name" value="ApoL"/>
    <property type="match status" value="1"/>
</dbReference>
<feature type="region of interest" description="Disordered" evidence="2">
    <location>
        <begin position="1097"/>
        <end position="1130"/>
    </location>
</feature>
<feature type="compositionally biased region" description="Acidic residues" evidence="2">
    <location>
        <begin position="715"/>
        <end position="724"/>
    </location>
</feature>
<name>A0A6P8TI06_GYMAC</name>